<dbReference type="PANTHER" id="PTHR33875">
    <property type="entry name" value="OS09G0542200 PROTEIN"/>
    <property type="match status" value="1"/>
</dbReference>
<dbReference type="Gene3D" id="3.40.30.10">
    <property type="entry name" value="Glutaredoxin"/>
    <property type="match status" value="1"/>
</dbReference>
<dbReference type="AlphaFoldDB" id="A0AAX6GZC5"/>
<dbReference type="Proteomes" id="UP001140949">
    <property type="component" value="Unassembled WGS sequence"/>
</dbReference>
<organism evidence="2 3">
    <name type="scientific">Iris pallida</name>
    <name type="common">Sweet iris</name>
    <dbReference type="NCBI Taxonomy" id="29817"/>
    <lineage>
        <taxon>Eukaryota</taxon>
        <taxon>Viridiplantae</taxon>
        <taxon>Streptophyta</taxon>
        <taxon>Embryophyta</taxon>
        <taxon>Tracheophyta</taxon>
        <taxon>Spermatophyta</taxon>
        <taxon>Magnoliopsida</taxon>
        <taxon>Liliopsida</taxon>
        <taxon>Asparagales</taxon>
        <taxon>Iridaceae</taxon>
        <taxon>Iridoideae</taxon>
        <taxon>Irideae</taxon>
        <taxon>Iris</taxon>
    </lineage>
</organism>
<sequence>MAVVSSSPSSSSFLLIFFFLVWITLAQTPIPAKYDGFLYGGNNNYVWGDSVVLEAFLDPMCPDSRDTWPPLQQAFEYYSPRLTILVHPFPLPYHSNSFTFCRALQIANKLNSSTTFPLFELFFKYQEKFYNAPTYNTSRASIIEDLSNLAVAVIGKDSLPAFLSGFNDSQTDIATIISFKYGCSRGVPGTPFFFLNGIPLPGYGSALDFQTWRSIIDPLFVKK</sequence>
<evidence type="ECO:0008006" key="4">
    <source>
        <dbReference type="Google" id="ProtNLM"/>
    </source>
</evidence>
<reference evidence="2" key="2">
    <citation type="submission" date="2023-04" db="EMBL/GenBank/DDBJ databases">
        <authorList>
            <person name="Bruccoleri R.E."/>
            <person name="Oakeley E.J."/>
            <person name="Faust A.-M."/>
            <person name="Dessus-Babus S."/>
            <person name="Altorfer M."/>
            <person name="Burckhardt D."/>
            <person name="Oertli M."/>
            <person name="Naumann U."/>
            <person name="Petersen F."/>
            <person name="Wong J."/>
        </authorList>
    </citation>
    <scope>NUCLEOTIDE SEQUENCE</scope>
    <source>
        <strain evidence="2">GSM-AAB239-AS_SAM_17_03QT</strain>
        <tissue evidence="2">Leaf</tissue>
    </source>
</reference>
<feature type="signal peptide" evidence="1">
    <location>
        <begin position="1"/>
        <end position="26"/>
    </location>
</feature>
<reference evidence="2" key="1">
    <citation type="journal article" date="2023" name="GigaByte">
        <title>Genome assembly of the bearded iris, Iris pallida Lam.</title>
        <authorList>
            <person name="Bruccoleri R.E."/>
            <person name="Oakeley E.J."/>
            <person name="Faust A.M.E."/>
            <person name="Altorfer M."/>
            <person name="Dessus-Babus S."/>
            <person name="Burckhardt D."/>
            <person name="Oertli M."/>
            <person name="Naumann U."/>
            <person name="Petersen F."/>
            <person name="Wong J."/>
        </authorList>
    </citation>
    <scope>NUCLEOTIDE SEQUENCE</scope>
    <source>
        <strain evidence="2">GSM-AAB239-AS_SAM_17_03QT</strain>
    </source>
</reference>
<protein>
    <recommendedName>
        <fullName evidence="4">Thioredoxin-like fold domain-containing protein</fullName>
    </recommendedName>
</protein>
<gene>
    <name evidence="2" type="ORF">M6B38_338340</name>
</gene>
<dbReference type="SUPFAM" id="SSF52833">
    <property type="entry name" value="Thioredoxin-like"/>
    <property type="match status" value="1"/>
</dbReference>
<name>A0AAX6GZC5_IRIPA</name>
<evidence type="ECO:0000313" key="3">
    <source>
        <dbReference type="Proteomes" id="UP001140949"/>
    </source>
</evidence>
<evidence type="ECO:0000256" key="1">
    <source>
        <dbReference type="SAM" id="SignalP"/>
    </source>
</evidence>
<dbReference type="InterPro" id="IPR036249">
    <property type="entry name" value="Thioredoxin-like_sf"/>
</dbReference>
<dbReference type="EMBL" id="JANAVB010014797">
    <property type="protein sequence ID" value="KAJ6833691.1"/>
    <property type="molecule type" value="Genomic_DNA"/>
</dbReference>
<dbReference type="CDD" id="cd02972">
    <property type="entry name" value="DsbA_family"/>
    <property type="match status" value="1"/>
</dbReference>
<comment type="caution">
    <text evidence="2">The sequence shown here is derived from an EMBL/GenBank/DDBJ whole genome shotgun (WGS) entry which is preliminary data.</text>
</comment>
<feature type="chain" id="PRO_5043691096" description="Thioredoxin-like fold domain-containing protein" evidence="1">
    <location>
        <begin position="27"/>
        <end position="223"/>
    </location>
</feature>
<accession>A0AAX6GZC5</accession>
<dbReference type="PANTHER" id="PTHR33875:SF3">
    <property type="entry name" value="OS04G0227500 PROTEIN"/>
    <property type="match status" value="1"/>
</dbReference>
<keyword evidence="3" id="KW-1185">Reference proteome</keyword>
<evidence type="ECO:0000313" key="2">
    <source>
        <dbReference type="EMBL" id="KAJ6833691.1"/>
    </source>
</evidence>
<keyword evidence="1" id="KW-0732">Signal</keyword>
<proteinExistence type="predicted"/>